<dbReference type="AlphaFoldDB" id="A0A0W0S330"/>
<evidence type="ECO:0000313" key="2">
    <source>
        <dbReference type="EMBL" id="KTC77900.1"/>
    </source>
</evidence>
<dbReference type="SUPFAM" id="SSF51905">
    <property type="entry name" value="FAD/NAD(P)-binding domain"/>
    <property type="match status" value="1"/>
</dbReference>
<evidence type="ECO:0000256" key="1">
    <source>
        <dbReference type="SAM" id="MobiDB-lite"/>
    </source>
</evidence>
<accession>A0A0W0S330</accession>
<reference evidence="2 3" key="1">
    <citation type="submission" date="2015-11" db="EMBL/GenBank/DDBJ databases">
        <title>Genomic analysis of 38 Legionella species identifies large and diverse effector repertoires.</title>
        <authorList>
            <person name="Burstein D."/>
            <person name="Amaro F."/>
            <person name="Zusman T."/>
            <person name="Lifshitz Z."/>
            <person name="Cohen O."/>
            <person name="Gilbert J.A."/>
            <person name="Pupko T."/>
            <person name="Shuman H.A."/>
            <person name="Segal G."/>
        </authorList>
    </citation>
    <scope>NUCLEOTIDE SEQUENCE [LARGE SCALE GENOMIC DNA]</scope>
    <source>
        <strain evidence="2 3">ATCC 43878</strain>
    </source>
</reference>
<proteinExistence type="predicted"/>
<dbReference type="Gene3D" id="3.50.50.60">
    <property type="entry name" value="FAD/NAD(P)-binding domain"/>
    <property type="match status" value="1"/>
</dbReference>
<dbReference type="InterPro" id="IPR036188">
    <property type="entry name" value="FAD/NAD-bd_sf"/>
</dbReference>
<feature type="region of interest" description="Disordered" evidence="1">
    <location>
        <begin position="64"/>
        <end position="91"/>
    </location>
</feature>
<dbReference type="EMBL" id="LNXV01000034">
    <property type="protein sequence ID" value="KTC77900.1"/>
    <property type="molecule type" value="Genomic_DNA"/>
</dbReference>
<dbReference type="OrthoDB" id="5654456at2"/>
<sequence>MPYDVVVSGAGPAGLAVAFEAVKRRKSVLVINDRKLLPVRTQFVALDIESIKYLKGMMLVPGKEKPEKKRTEGEKEEPLSEDEKNKNRDLEKDNQFLSQLSSSHSRVAIKDIEQFIQRRIAEHQTGNIQFRENAKIESLDMSTGILKITDNSKPIQFTTLIGADGTKHHAANKVNEWHENNYPVSPQVFEYKKVEGPDYNLHGSFNFILKSKTGEILDFPEKTFVVGKTLALNGMLTFDEHSYEKNNESLFKCSFATELPPYLYHLINQYNKADDKKRNDIEKIIYEEVSLFIRTALEGYSENTKLDMNDTIIDFSPVNLEKAQKNPEKAKQKNKLKIQAFTTELYEASHAVYSHQQAHTRYLSTGDSYRSPNYQIGQGINNTFAQAQAVGQVLDGKKSLEEYEKLCKTLSEDMTDKTGLFRNVLKGEYKNDIKPSNMLWHHLFGNSPSNLTDFIKNNQNKLTPAHYQLALDIALQNNKLDMVYALYQMENRKDFTPDPILLQAAIITALVDKDFKKYDPTYIDWERTRNLMTLIEVINFNTLTLDANKSTLLHYLAEKNYPDLMKTCIKQLQKNGVNVEEALSQKNAQGKSVVDILKENNVNISSILNAARENVVHTYKNELQGMGMAQNNHQSTSYQKTSTSSE</sequence>
<organism evidence="2 3">
    <name type="scientific">Legionella brunensis</name>
    <dbReference type="NCBI Taxonomy" id="29422"/>
    <lineage>
        <taxon>Bacteria</taxon>
        <taxon>Pseudomonadati</taxon>
        <taxon>Pseudomonadota</taxon>
        <taxon>Gammaproteobacteria</taxon>
        <taxon>Legionellales</taxon>
        <taxon>Legionellaceae</taxon>
        <taxon>Legionella</taxon>
    </lineage>
</organism>
<gene>
    <name evidence="2" type="ORF">Lbru_2793</name>
</gene>
<evidence type="ECO:0000313" key="3">
    <source>
        <dbReference type="Proteomes" id="UP000054742"/>
    </source>
</evidence>
<dbReference type="STRING" id="29422.Lbru_2793"/>
<dbReference type="PATRIC" id="fig|29422.6.peg.2960"/>
<comment type="caution">
    <text evidence="2">The sequence shown here is derived from an EMBL/GenBank/DDBJ whole genome shotgun (WGS) entry which is preliminary data.</text>
</comment>
<protein>
    <submittedName>
        <fullName evidence="2">Uncharacterized protein</fullName>
    </submittedName>
</protein>
<dbReference type="RefSeq" id="WP_058442767.1">
    <property type="nucleotide sequence ID" value="NZ_CAAAHU010000011.1"/>
</dbReference>
<name>A0A0W0S330_9GAMM</name>
<keyword evidence="3" id="KW-1185">Reference proteome</keyword>
<feature type="compositionally biased region" description="Low complexity" evidence="1">
    <location>
        <begin position="634"/>
        <end position="646"/>
    </location>
</feature>
<feature type="region of interest" description="Disordered" evidence="1">
    <location>
        <begin position="626"/>
        <end position="646"/>
    </location>
</feature>
<dbReference type="Proteomes" id="UP000054742">
    <property type="component" value="Unassembled WGS sequence"/>
</dbReference>